<evidence type="ECO:0000313" key="2">
    <source>
        <dbReference type="EMBL" id="MBW79337.1"/>
    </source>
</evidence>
<protein>
    <submittedName>
        <fullName evidence="2">Putative secreted protein</fullName>
    </submittedName>
</protein>
<dbReference type="EMBL" id="GGFL01015159">
    <property type="protein sequence ID" value="MBW79337.1"/>
    <property type="molecule type" value="Transcribed_RNA"/>
</dbReference>
<reference evidence="2" key="1">
    <citation type="submission" date="2018-01" db="EMBL/GenBank/DDBJ databases">
        <title>An insight into the sialome of Amazonian anophelines.</title>
        <authorList>
            <person name="Ribeiro J.M."/>
            <person name="Scarpassa V."/>
            <person name="Calvo E."/>
        </authorList>
    </citation>
    <scope>NUCLEOTIDE SEQUENCE</scope>
</reference>
<keyword evidence="1" id="KW-0472">Membrane</keyword>
<keyword evidence="1" id="KW-1133">Transmembrane helix</keyword>
<name>A0A2M4DP40_ANODA</name>
<dbReference type="AlphaFoldDB" id="A0A2M4DP40"/>
<feature type="transmembrane region" description="Helical" evidence="1">
    <location>
        <begin position="12"/>
        <end position="35"/>
    </location>
</feature>
<proteinExistence type="predicted"/>
<keyword evidence="1" id="KW-0812">Transmembrane</keyword>
<evidence type="ECO:0000256" key="1">
    <source>
        <dbReference type="SAM" id="Phobius"/>
    </source>
</evidence>
<accession>A0A2M4DP40</accession>
<organism evidence="2">
    <name type="scientific">Anopheles darlingi</name>
    <name type="common">Mosquito</name>
    <dbReference type="NCBI Taxonomy" id="43151"/>
    <lineage>
        <taxon>Eukaryota</taxon>
        <taxon>Metazoa</taxon>
        <taxon>Ecdysozoa</taxon>
        <taxon>Arthropoda</taxon>
        <taxon>Hexapoda</taxon>
        <taxon>Insecta</taxon>
        <taxon>Pterygota</taxon>
        <taxon>Neoptera</taxon>
        <taxon>Endopterygota</taxon>
        <taxon>Diptera</taxon>
        <taxon>Nematocera</taxon>
        <taxon>Culicoidea</taxon>
        <taxon>Culicidae</taxon>
        <taxon>Anophelinae</taxon>
        <taxon>Anopheles</taxon>
    </lineage>
</organism>
<sequence length="67" mass="8041">MVSWNTKRIIWILIMSLQICLTTMMDMIQNLKFLLLRMMKGMKSKILKVRLLMSPRLFPHAQDVYLN</sequence>